<name>A0A8H4IIB5_9PEZI</name>
<dbReference type="PANTHER" id="PTHR11786:SF0">
    <property type="entry name" value="ARYLAMINE N-ACETYLTRANSFERASE 4-RELATED"/>
    <property type="match status" value="1"/>
</dbReference>
<dbReference type="InterPro" id="IPR053710">
    <property type="entry name" value="Arylamine_NAT_domain_sf"/>
</dbReference>
<keyword evidence="2" id="KW-0012">Acyltransferase</keyword>
<dbReference type="InterPro" id="IPR001447">
    <property type="entry name" value="Arylamine_N-AcTrfase"/>
</dbReference>
<protein>
    <submittedName>
        <fullName evidence="3">N-acetyltransferase</fullName>
    </submittedName>
</protein>
<sequence length="315" mass="35786">MGSPLTSEEIDRYFDHIQLPQKFRREKSPALDAAYLAALHVHHISTLPYENLSLHYAKEVNISLDAHQIFAKFLANGRGGYCMEHSIFFNSLLRALGFQVYLTGARARPRKNGVPHGDYMGWVHVVNIITLPDGTKWVSDTGFGGDQMRQPMPLVERHITHNIGPQELRFERASIPNATNTSPENHKAWVYQYRNGGDQPWNSFFCFTETEFLHQDFEVMNFYTSKHPESFQTSTPLVVKFLRKDDEEGGAGKIYGKLMLVNGDVKENLGGQTRLVRACKSETERLEALREVFGITFTAEEQAGIRGRVSELPPN</sequence>
<reference evidence="3" key="1">
    <citation type="submission" date="2020-04" db="EMBL/GenBank/DDBJ databases">
        <title>Genome Assembly and Annotation of Botryosphaeria dothidea sdau 11-99, a Latent Pathogen of Apple Fruit Ring Rot in China.</title>
        <authorList>
            <person name="Yu C."/>
            <person name="Diao Y."/>
            <person name="Lu Q."/>
            <person name="Zhao J."/>
            <person name="Cui S."/>
            <person name="Peng C."/>
            <person name="He B."/>
            <person name="Liu H."/>
        </authorList>
    </citation>
    <scope>NUCLEOTIDE SEQUENCE [LARGE SCALE GENOMIC DNA]</scope>
    <source>
        <strain evidence="3">Sdau11-99</strain>
    </source>
</reference>
<dbReference type="Proteomes" id="UP000572817">
    <property type="component" value="Unassembled WGS sequence"/>
</dbReference>
<evidence type="ECO:0000256" key="1">
    <source>
        <dbReference type="ARBA" id="ARBA00006547"/>
    </source>
</evidence>
<evidence type="ECO:0000256" key="2">
    <source>
        <dbReference type="RuleBase" id="RU003452"/>
    </source>
</evidence>
<dbReference type="Pfam" id="PF00797">
    <property type="entry name" value="Acetyltransf_2"/>
    <property type="match status" value="1"/>
</dbReference>
<dbReference type="PANTHER" id="PTHR11786">
    <property type="entry name" value="N-HYDROXYARYLAMINE O-ACETYLTRANSFERASE"/>
    <property type="match status" value="1"/>
</dbReference>
<dbReference type="InterPro" id="IPR038765">
    <property type="entry name" value="Papain-like_cys_pep_sf"/>
</dbReference>
<organism evidence="3 4">
    <name type="scientific">Botryosphaeria dothidea</name>
    <dbReference type="NCBI Taxonomy" id="55169"/>
    <lineage>
        <taxon>Eukaryota</taxon>
        <taxon>Fungi</taxon>
        <taxon>Dikarya</taxon>
        <taxon>Ascomycota</taxon>
        <taxon>Pezizomycotina</taxon>
        <taxon>Dothideomycetes</taxon>
        <taxon>Dothideomycetes incertae sedis</taxon>
        <taxon>Botryosphaeriales</taxon>
        <taxon>Botryosphaeriaceae</taxon>
        <taxon>Botryosphaeria</taxon>
    </lineage>
</organism>
<accession>A0A8H4IIB5</accession>
<comment type="similarity">
    <text evidence="1 2">Belongs to the arylamine N-acetyltransferase family.</text>
</comment>
<gene>
    <name evidence="3" type="ORF">GTA08_BOTSDO10538</name>
</gene>
<dbReference type="AlphaFoldDB" id="A0A8H4IIB5"/>
<dbReference type="GO" id="GO:0016407">
    <property type="term" value="F:acetyltransferase activity"/>
    <property type="evidence" value="ECO:0007669"/>
    <property type="project" value="InterPro"/>
</dbReference>
<proteinExistence type="inferred from homology"/>
<dbReference type="EMBL" id="WWBZ02000082">
    <property type="protein sequence ID" value="KAF4300997.1"/>
    <property type="molecule type" value="Genomic_DNA"/>
</dbReference>
<keyword evidence="4" id="KW-1185">Reference proteome</keyword>
<dbReference type="Gene3D" id="3.30.2140.20">
    <property type="match status" value="1"/>
</dbReference>
<dbReference type="SUPFAM" id="SSF54001">
    <property type="entry name" value="Cysteine proteinases"/>
    <property type="match status" value="1"/>
</dbReference>
<dbReference type="OrthoDB" id="10260017at2759"/>
<evidence type="ECO:0000313" key="3">
    <source>
        <dbReference type="EMBL" id="KAF4300997.1"/>
    </source>
</evidence>
<keyword evidence="2" id="KW-0808">Transferase</keyword>
<dbReference type="PRINTS" id="PR01543">
    <property type="entry name" value="ANATRNSFRASE"/>
</dbReference>
<evidence type="ECO:0000313" key="4">
    <source>
        <dbReference type="Proteomes" id="UP000572817"/>
    </source>
</evidence>
<comment type="caution">
    <text evidence="3">The sequence shown here is derived from an EMBL/GenBank/DDBJ whole genome shotgun (WGS) entry which is preliminary data.</text>
</comment>